<dbReference type="OrthoDB" id="514967at2759"/>
<dbReference type="Pfam" id="PF03110">
    <property type="entry name" value="SBP"/>
    <property type="match status" value="1"/>
</dbReference>
<evidence type="ECO:0000256" key="7">
    <source>
        <dbReference type="ARBA" id="ARBA00023163"/>
    </source>
</evidence>
<evidence type="ECO:0000256" key="4">
    <source>
        <dbReference type="ARBA" id="ARBA00022833"/>
    </source>
</evidence>
<reference evidence="12" key="1">
    <citation type="submission" date="2020-07" db="EMBL/GenBank/DDBJ databases">
        <title>Ethylene signaling mediates host invasion by parasitic plants.</title>
        <authorList>
            <person name="Yoshida S."/>
        </authorList>
    </citation>
    <scope>NUCLEOTIDE SEQUENCE</scope>
    <source>
        <strain evidence="12">Okayama</strain>
    </source>
</reference>
<dbReference type="Proteomes" id="UP000653305">
    <property type="component" value="Unassembled WGS sequence"/>
</dbReference>
<dbReference type="Gene3D" id="4.10.1100.10">
    <property type="entry name" value="Transcription factor, SBP-box domain"/>
    <property type="match status" value="1"/>
</dbReference>
<dbReference type="PROSITE" id="PS51141">
    <property type="entry name" value="ZF_SBP"/>
    <property type="match status" value="1"/>
</dbReference>
<feature type="domain" description="SBP-type" evidence="11">
    <location>
        <begin position="1"/>
        <end position="51"/>
    </location>
</feature>
<keyword evidence="2" id="KW-0479">Metal-binding</keyword>
<dbReference type="PANTHER" id="PTHR31251:SF74">
    <property type="entry name" value="SQUAMOSA PROMOTER-BINDING-LIKE PROTEIN 2"/>
    <property type="match status" value="1"/>
</dbReference>
<evidence type="ECO:0000256" key="3">
    <source>
        <dbReference type="ARBA" id="ARBA00022771"/>
    </source>
</evidence>
<evidence type="ECO:0000256" key="5">
    <source>
        <dbReference type="ARBA" id="ARBA00023015"/>
    </source>
</evidence>
<dbReference type="AlphaFoldDB" id="A0A830B9T6"/>
<dbReference type="InterPro" id="IPR036893">
    <property type="entry name" value="SBP_sf"/>
</dbReference>
<gene>
    <name evidence="12" type="ORF">PHJA_000415300</name>
</gene>
<keyword evidence="13" id="KW-1185">Reference proteome</keyword>
<dbReference type="GO" id="GO:0005634">
    <property type="term" value="C:nucleus"/>
    <property type="evidence" value="ECO:0007669"/>
    <property type="project" value="UniProtKB-SubCell"/>
</dbReference>
<accession>A0A830B9T6</accession>
<evidence type="ECO:0000256" key="1">
    <source>
        <dbReference type="ARBA" id="ARBA00004123"/>
    </source>
</evidence>
<keyword evidence="6" id="KW-0238">DNA-binding</keyword>
<keyword evidence="5" id="KW-0805">Transcription regulation</keyword>
<feature type="compositionally biased region" description="Polar residues" evidence="10">
    <location>
        <begin position="53"/>
        <end position="64"/>
    </location>
</feature>
<proteinExistence type="predicted"/>
<evidence type="ECO:0000256" key="10">
    <source>
        <dbReference type="SAM" id="MobiDB-lite"/>
    </source>
</evidence>
<dbReference type="GO" id="GO:0003677">
    <property type="term" value="F:DNA binding"/>
    <property type="evidence" value="ECO:0007669"/>
    <property type="project" value="UniProtKB-KW"/>
</dbReference>
<evidence type="ECO:0000256" key="8">
    <source>
        <dbReference type="ARBA" id="ARBA00023242"/>
    </source>
</evidence>
<evidence type="ECO:0000256" key="2">
    <source>
        <dbReference type="ARBA" id="ARBA00022723"/>
    </source>
</evidence>
<dbReference type="GO" id="GO:0008270">
    <property type="term" value="F:zinc ion binding"/>
    <property type="evidence" value="ECO:0007669"/>
    <property type="project" value="UniProtKB-KW"/>
</dbReference>
<evidence type="ECO:0000313" key="12">
    <source>
        <dbReference type="EMBL" id="GFP82722.1"/>
    </source>
</evidence>
<keyword evidence="8" id="KW-0539">Nucleus</keyword>
<keyword evidence="7" id="KW-0804">Transcription</keyword>
<evidence type="ECO:0000256" key="6">
    <source>
        <dbReference type="ARBA" id="ARBA00023125"/>
    </source>
</evidence>
<dbReference type="EMBL" id="BMAC01000050">
    <property type="protein sequence ID" value="GFP82722.1"/>
    <property type="molecule type" value="Genomic_DNA"/>
</dbReference>
<comment type="subcellular location">
    <subcellularLocation>
        <location evidence="1">Nucleus</location>
    </subcellularLocation>
</comment>
<dbReference type="InterPro" id="IPR004333">
    <property type="entry name" value="SBP_dom"/>
</dbReference>
<protein>
    <submittedName>
        <fullName evidence="12">Squamosa promoter-binding-like protein 12</fullName>
    </submittedName>
</protein>
<evidence type="ECO:0000313" key="13">
    <source>
        <dbReference type="Proteomes" id="UP000653305"/>
    </source>
</evidence>
<dbReference type="InterPro" id="IPR044817">
    <property type="entry name" value="SBP-like"/>
</dbReference>
<name>A0A830B9T6_9LAMI</name>
<dbReference type="PANTHER" id="PTHR31251">
    <property type="entry name" value="SQUAMOSA PROMOTER-BINDING-LIKE PROTEIN 4"/>
    <property type="match status" value="1"/>
</dbReference>
<comment type="caution">
    <text evidence="12">The sequence shown here is derived from an EMBL/GenBank/DDBJ whole genome shotgun (WGS) entry which is preliminary data.</text>
</comment>
<evidence type="ECO:0000259" key="11">
    <source>
        <dbReference type="PROSITE" id="PS51141"/>
    </source>
</evidence>
<feature type="region of interest" description="Disordered" evidence="10">
    <location>
        <begin position="42"/>
        <end position="64"/>
    </location>
</feature>
<keyword evidence="4" id="KW-0862">Zinc</keyword>
<sequence>MSIRSSPSLLSEGLSVKFCQQCSRFHTLCEFDEKKSCRRRLSNHNARRRKPQQDTMLAKTSLTL</sequence>
<keyword evidence="3 9" id="KW-0863">Zinc-finger</keyword>
<evidence type="ECO:0000256" key="9">
    <source>
        <dbReference type="PROSITE-ProRule" id="PRU00470"/>
    </source>
</evidence>
<dbReference type="SUPFAM" id="SSF103612">
    <property type="entry name" value="SBT domain"/>
    <property type="match status" value="1"/>
</dbReference>
<organism evidence="12 13">
    <name type="scientific">Phtheirospermum japonicum</name>
    <dbReference type="NCBI Taxonomy" id="374723"/>
    <lineage>
        <taxon>Eukaryota</taxon>
        <taxon>Viridiplantae</taxon>
        <taxon>Streptophyta</taxon>
        <taxon>Embryophyta</taxon>
        <taxon>Tracheophyta</taxon>
        <taxon>Spermatophyta</taxon>
        <taxon>Magnoliopsida</taxon>
        <taxon>eudicotyledons</taxon>
        <taxon>Gunneridae</taxon>
        <taxon>Pentapetalae</taxon>
        <taxon>asterids</taxon>
        <taxon>lamiids</taxon>
        <taxon>Lamiales</taxon>
        <taxon>Orobanchaceae</taxon>
        <taxon>Orobanchaceae incertae sedis</taxon>
        <taxon>Phtheirospermum</taxon>
    </lineage>
</organism>